<dbReference type="STRING" id="762486.SAMN05444411_101801"/>
<dbReference type="AlphaFoldDB" id="A0A1H2TTB6"/>
<organism evidence="1 2">
    <name type="scientific">Lutibacter oricola</name>
    <dbReference type="NCBI Taxonomy" id="762486"/>
    <lineage>
        <taxon>Bacteria</taxon>
        <taxon>Pseudomonadati</taxon>
        <taxon>Bacteroidota</taxon>
        <taxon>Flavobacteriia</taxon>
        <taxon>Flavobacteriales</taxon>
        <taxon>Flavobacteriaceae</taxon>
        <taxon>Lutibacter</taxon>
    </lineage>
</organism>
<sequence length="711" mass="82061">MYFMKNNILIIILFFLTVSANSQIIRPEKGDSFYKADSTRSNKEIKVILSDKTKYTDYKVISASNDTTFIDTTLTIQKDYKLNYTRKDDFELLPFHNQGQTYNKLGYNFENNSIFPEMGITAKRYNYKTIEDIKYYYVPTPTTELSYRTGLEQGQMLDALLTMNFSKQTNISIAYKGLRSLGKYRNSLASHGNFRTTFNYSSKNSKYFLRGHFSSFDFLNNENGGLTATSIENFESGNTNYVERARLDVNYTNGSNMFEGKRYYFDHNYTLISKNTTLQQQNDSLKTQFAKRNRYNTTIKRLKIDTLNLASNQAKIDSLTFLATAITADSSMFKDVIASKEVSLKIGHSFQYETKHYRFYQTNNSITSGFYGNAHSSEIEDHTSFQKLDNQLFAEFKSPIIGKLKASLNYFDYNYHYNSVIFEDNNNLAIQNKIKGNAIGFGADWITNYKNFFITANASTIVSGNITGSSLKASAYIKKDSIFSFKGYAEFTTKTPQLNTQLYQSDYVDYNWSNNFKNEDITNIGVEFKSNKWGNLKASYNLVDNYTYFNENSTPTQASETLNYIKVKASKAISYGKFTLDNTVMYQKVAKGESFFNVPEIVTRNSLFYTDYLFKGDPLFLQTGVTLKYFTKFNAGAYNPLLSEFTLQNDTEIGNYPILDLFVNAQIRRTRLYFKVENFTASFTGRDYYAAPSYPYRDLTVRFGLVWNFFI</sequence>
<accession>A0A1H2TTB6</accession>
<dbReference type="EMBL" id="FNNJ01000001">
    <property type="protein sequence ID" value="SDW47105.1"/>
    <property type="molecule type" value="Genomic_DNA"/>
</dbReference>
<evidence type="ECO:0000313" key="2">
    <source>
        <dbReference type="Proteomes" id="UP000199595"/>
    </source>
</evidence>
<dbReference type="Proteomes" id="UP000199595">
    <property type="component" value="Unassembled WGS sequence"/>
</dbReference>
<evidence type="ECO:0000313" key="1">
    <source>
        <dbReference type="EMBL" id="SDW47105.1"/>
    </source>
</evidence>
<dbReference type="Pfam" id="PF14121">
    <property type="entry name" value="Porin_10"/>
    <property type="match status" value="1"/>
</dbReference>
<reference evidence="1 2" key="1">
    <citation type="submission" date="2016-10" db="EMBL/GenBank/DDBJ databases">
        <authorList>
            <person name="de Groot N.N."/>
        </authorList>
    </citation>
    <scope>NUCLEOTIDE SEQUENCE [LARGE SCALE GENOMIC DNA]</scope>
    <source>
        <strain evidence="1 2">DSM 24956</strain>
    </source>
</reference>
<dbReference type="InterPro" id="IPR025631">
    <property type="entry name" value="Porin_10"/>
</dbReference>
<protein>
    <submittedName>
        <fullName evidence="1">Putative porin</fullName>
    </submittedName>
</protein>
<gene>
    <name evidence="1" type="ORF">SAMN05444411_101801</name>
</gene>
<dbReference type="OrthoDB" id="9812454at2"/>
<keyword evidence="2" id="KW-1185">Reference proteome</keyword>
<proteinExistence type="predicted"/>
<name>A0A1H2TTB6_9FLAO</name>